<dbReference type="AlphaFoldDB" id="A0A8K1I833"/>
<proteinExistence type="predicted"/>
<keyword evidence="1" id="KW-0812">Transmembrane</keyword>
<accession>A0A8K1I833</accession>
<protein>
    <submittedName>
        <fullName evidence="2">Uncharacterized protein</fullName>
    </submittedName>
</protein>
<dbReference type="GeneID" id="68665209"/>
<sequence length="142" mass="15607">MICEGGCRCSMSACAHLRRRGCSTPPTLPPTHSPLPYRLRVCTEKKQILFFLLPGGYSLDLASQKKISWVVAQPFFMGCPPHTWCAAPPPAPPSHHAKAIHLLRKWTSKAGGEPGGATSLIFFFFIIFILLLKNIKRGGGTY</sequence>
<organism evidence="2">
    <name type="scientific">Morchella brunnea</name>
    <dbReference type="NCBI Taxonomy" id="1174671"/>
    <lineage>
        <taxon>Eukaryota</taxon>
        <taxon>Fungi</taxon>
        <taxon>Dikarya</taxon>
        <taxon>Ascomycota</taxon>
        <taxon>Pezizomycotina</taxon>
        <taxon>Pezizomycetes</taxon>
        <taxon>Pezizales</taxon>
        <taxon>Morchellaceae</taxon>
        <taxon>Morchella</taxon>
    </lineage>
</organism>
<evidence type="ECO:0000256" key="1">
    <source>
        <dbReference type="SAM" id="Phobius"/>
    </source>
</evidence>
<geneLocation type="mitochondrion" evidence="2"/>
<keyword evidence="1" id="KW-1133">Transmembrane helix</keyword>
<dbReference type="RefSeq" id="YP_010218712.1">
    <property type="nucleotide sequence ID" value="NC_058917.1"/>
</dbReference>
<feature type="transmembrane region" description="Helical" evidence="1">
    <location>
        <begin position="115"/>
        <end position="132"/>
    </location>
</feature>
<dbReference type="EMBL" id="MW538937">
    <property type="protein sequence ID" value="UBU98549.1"/>
    <property type="molecule type" value="Genomic_DNA"/>
</dbReference>
<name>A0A8K1I833_9PEZI</name>
<keyword evidence="1" id="KW-0472">Membrane</keyword>
<gene>
    <name evidence="2" type="primary">orf142</name>
</gene>
<keyword evidence="2" id="KW-0496">Mitochondrion</keyword>
<reference evidence="2" key="1">
    <citation type="submission" date="2021-01" db="EMBL/GenBank/DDBJ databases">
        <authorList>
            <person name="Sun H.-H."/>
            <person name="Zhang S."/>
            <person name="Zhang Y.-J."/>
        </authorList>
    </citation>
    <scope>NUCLEOTIDE SEQUENCE</scope>
    <source>
        <strain evidence="2">CMM1</strain>
    </source>
</reference>
<evidence type="ECO:0000313" key="2">
    <source>
        <dbReference type="EMBL" id="UBU98549.1"/>
    </source>
</evidence>